<dbReference type="STRING" id="1004.SAMN05661012_01961"/>
<name>A0A1K1PH07_9BACT</name>
<dbReference type="Proteomes" id="UP000183788">
    <property type="component" value="Unassembled WGS sequence"/>
</dbReference>
<dbReference type="AlphaFoldDB" id="A0A1K1PH07"/>
<dbReference type="Pfam" id="PF04773">
    <property type="entry name" value="FecR"/>
    <property type="match status" value="1"/>
</dbReference>
<accession>A0A1K1PH07</accession>
<dbReference type="FunFam" id="2.60.120.1440:FF:000001">
    <property type="entry name" value="Putative anti-sigma factor"/>
    <property type="match status" value="1"/>
</dbReference>
<evidence type="ECO:0000313" key="4">
    <source>
        <dbReference type="EMBL" id="SFW46753.1"/>
    </source>
</evidence>
<keyword evidence="1" id="KW-1133">Transmembrane helix</keyword>
<keyword evidence="1" id="KW-0472">Membrane</keyword>
<dbReference type="PANTHER" id="PTHR30273:SF2">
    <property type="entry name" value="PROTEIN FECR"/>
    <property type="match status" value="1"/>
</dbReference>
<gene>
    <name evidence="4" type="ORF">SAMN05661012_01961</name>
</gene>
<dbReference type="PIRSF" id="PIRSF018266">
    <property type="entry name" value="FecR"/>
    <property type="match status" value="1"/>
</dbReference>
<evidence type="ECO:0000259" key="3">
    <source>
        <dbReference type="Pfam" id="PF16344"/>
    </source>
</evidence>
<evidence type="ECO:0000256" key="1">
    <source>
        <dbReference type="SAM" id="Phobius"/>
    </source>
</evidence>
<evidence type="ECO:0000313" key="5">
    <source>
        <dbReference type="Proteomes" id="UP000183788"/>
    </source>
</evidence>
<dbReference type="Gene3D" id="2.60.120.1440">
    <property type="match status" value="1"/>
</dbReference>
<feature type="domain" description="Protein FecR C-terminal" evidence="3">
    <location>
        <begin position="314"/>
        <end position="382"/>
    </location>
</feature>
<dbReference type="OrthoDB" id="1523735at2"/>
<dbReference type="PANTHER" id="PTHR30273">
    <property type="entry name" value="PERIPLASMIC SIGNAL SENSOR AND SIGMA FACTOR ACTIVATOR FECR-RELATED"/>
    <property type="match status" value="1"/>
</dbReference>
<protein>
    <submittedName>
        <fullName evidence="4">FecR family protein</fullName>
    </submittedName>
</protein>
<proteinExistence type="predicted"/>
<keyword evidence="1" id="KW-0812">Transmembrane</keyword>
<dbReference type="InterPro" id="IPR006860">
    <property type="entry name" value="FecR"/>
</dbReference>
<dbReference type="InterPro" id="IPR032508">
    <property type="entry name" value="FecR_C"/>
</dbReference>
<feature type="domain" description="FecR protein" evidence="2">
    <location>
        <begin position="150"/>
        <end position="243"/>
    </location>
</feature>
<organism evidence="4 5">
    <name type="scientific">Chitinophaga sancti</name>
    <dbReference type="NCBI Taxonomy" id="1004"/>
    <lineage>
        <taxon>Bacteria</taxon>
        <taxon>Pseudomonadati</taxon>
        <taxon>Bacteroidota</taxon>
        <taxon>Chitinophagia</taxon>
        <taxon>Chitinophagales</taxon>
        <taxon>Chitinophagaceae</taxon>
        <taxon>Chitinophaga</taxon>
    </lineage>
</organism>
<dbReference type="InterPro" id="IPR012373">
    <property type="entry name" value="Ferrdict_sens_TM"/>
</dbReference>
<sequence>MLKFFLKLVRILPLKNCPIYKGLFQRTMSDRFFEMVIKDLVGDITPQEGQELQNIMREDTVSARQYDMFRTYWAQNHTDYIDGRRLFENVQMKINELENEAGTPVMQRQMKPVHKTGRVRWMAAAASLALLISAGATYYIYMRDVMMQKVTAKGQKSTFIMEDGTRVTLNADSKLEYSKDFASKNREVYLTGEAFFDVHADPQKPFIIHTSKMDIKVLGTAFNVKSYPDDASSEATLIKGAIEVTVTDNPSEKIILKPSQKLVLTNFDSTKRKAVSIRDLTPNVPSVPSVTSMTYLNDKKDSSVVMETSWLQNKLVFQDEDFGTLAKRMERWYNISIHFNRVGYRQLRFTGVLEGETIAEALNALHLTENFNYKIEDSTIVIY</sequence>
<reference evidence="4 5" key="1">
    <citation type="submission" date="2016-11" db="EMBL/GenBank/DDBJ databases">
        <authorList>
            <person name="Jaros S."/>
            <person name="Januszkiewicz K."/>
            <person name="Wedrychowicz H."/>
        </authorList>
    </citation>
    <scope>NUCLEOTIDE SEQUENCE [LARGE SCALE GENOMIC DNA]</scope>
    <source>
        <strain evidence="4 5">DSM 784</strain>
    </source>
</reference>
<dbReference type="Pfam" id="PF16344">
    <property type="entry name" value="FecR_C"/>
    <property type="match status" value="1"/>
</dbReference>
<dbReference type="EMBL" id="FPIZ01000005">
    <property type="protein sequence ID" value="SFW46753.1"/>
    <property type="molecule type" value="Genomic_DNA"/>
</dbReference>
<feature type="transmembrane region" description="Helical" evidence="1">
    <location>
        <begin position="119"/>
        <end position="141"/>
    </location>
</feature>
<dbReference type="Gene3D" id="3.55.50.30">
    <property type="match status" value="1"/>
</dbReference>
<evidence type="ECO:0000259" key="2">
    <source>
        <dbReference type="Pfam" id="PF04773"/>
    </source>
</evidence>
<dbReference type="GO" id="GO:0016989">
    <property type="term" value="F:sigma factor antagonist activity"/>
    <property type="evidence" value="ECO:0007669"/>
    <property type="project" value="TreeGrafter"/>
</dbReference>